<organism evidence="1 2">
    <name type="scientific">Haloquadratum walsbyi J07HQW2</name>
    <dbReference type="NCBI Taxonomy" id="1238425"/>
    <lineage>
        <taxon>Archaea</taxon>
        <taxon>Methanobacteriati</taxon>
        <taxon>Methanobacteriota</taxon>
        <taxon>Stenosarchaea group</taxon>
        <taxon>Halobacteria</taxon>
        <taxon>Halobacteriales</taxon>
        <taxon>Haloferacaceae</taxon>
        <taxon>Haloquadratum</taxon>
    </lineage>
</organism>
<dbReference type="AlphaFoldDB" id="U1PRD3"/>
<dbReference type="Proteomes" id="UP000030710">
    <property type="component" value="Unassembled WGS sequence"/>
</dbReference>
<accession>U1PRD3</accession>
<dbReference type="HOGENOM" id="CLU_3401555_0_0_2"/>
<protein>
    <submittedName>
        <fullName evidence="1">Uncharacterized protein</fullName>
    </submittedName>
</protein>
<sequence length="30" mass="3346">MDIAHIVFYQGNILMPVSGCSEYGDISRDN</sequence>
<gene>
    <name evidence="1" type="ORF">J07HQW2_01318</name>
</gene>
<name>U1PRD3_9EURY</name>
<evidence type="ECO:0000313" key="2">
    <source>
        <dbReference type="Proteomes" id="UP000030710"/>
    </source>
</evidence>
<proteinExistence type="predicted"/>
<evidence type="ECO:0000313" key="1">
    <source>
        <dbReference type="EMBL" id="ERG94876.1"/>
    </source>
</evidence>
<dbReference type="EMBL" id="KE356561">
    <property type="protein sequence ID" value="ERG94876.1"/>
    <property type="molecule type" value="Genomic_DNA"/>
</dbReference>
<reference evidence="1 2" key="1">
    <citation type="journal article" date="2013" name="PLoS ONE">
        <title>Assembly-driven community genomics of a hypersaline microbial ecosystem.</title>
        <authorList>
            <person name="Podell S."/>
            <person name="Ugalde J.A."/>
            <person name="Narasingarao P."/>
            <person name="Banfield J.F."/>
            <person name="Heidelberg K.B."/>
            <person name="Allen E.E."/>
        </authorList>
    </citation>
    <scope>NUCLEOTIDE SEQUENCE [LARGE SCALE GENOMIC DNA]</scope>
    <source>
        <strain evidence="2">J07HQW2</strain>
    </source>
</reference>